<dbReference type="HOGENOM" id="CLU_2038465_0_0_1"/>
<dbReference type="EMBL" id="DS547100">
    <property type="protein sequence ID" value="EDR08956.1"/>
    <property type="molecule type" value="Genomic_DNA"/>
</dbReference>
<dbReference type="RefSeq" id="XP_001880269.1">
    <property type="nucleotide sequence ID" value="XM_001880234.1"/>
</dbReference>
<evidence type="ECO:0000313" key="2">
    <source>
        <dbReference type="Proteomes" id="UP000001194"/>
    </source>
</evidence>
<organism evidence="2">
    <name type="scientific">Laccaria bicolor (strain S238N-H82 / ATCC MYA-4686)</name>
    <name type="common">Bicoloured deceiver</name>
    <name type="synonym">Laccaria laccata var. bicolor</name>
    <dbReference type="NCBI Taxonomy" id="486041"/>
    <lineage>
        <taxon>Eukaryota</taxon>
        <taxon>Fungi</taxon>
        <taxon>Dikarya</taxon>
        <taxon>Basidiomycota</taxon>
        <taxon>Agaricomycotina</taxon>
        <taxon>Agaricomycetes</taxon>
        <taxon>Agaricomycetidae</taxon>
        <taxon>Agaricales</taxon>
        <taxon>Agaricineae</taxon>
        <taxon>Hydnangiaceae</taxon>
        <taxon>Laccaria</taxon>
    </lineage>
</organism>
<keyword evidence="2" id="KW-1185">Reference proteome</keyword>
<gene>
    <name evidence="1" type="ORF">LACBIDRAFT_296581</name>
</gene>
<name>B0D963_LACBS</name>
<dbReference type="Proteomes" id="UP000001194">
    <property type="component" value="Unassembled WGS sequence"/>
</dbReference>
<accession>B0D963</accession>
<dbReference type="InParanoid" id="B0D963"/>
<sequence length="121" mass="13364">MLCVSVNLALSNFDAILTKCLYEVLIPSLPPPKKKTSKFELTLTEGSRAIKLLGISKSPFKFLFMPVHHVDFKPRGTSVYLNDSRAPIDLAILCILYGLKASSATPLETLHGAYQLKKLSE</sequence>
<dbReference type="AlphaFoldDB" id="B0D963"/>
<reference evidence="1 2" key="1">
    <citation type="journal article" date="2008" name="Nature">
        <title>The genome of Laccaria bicolor provides insights into mycorrhizal symbiosis.</title>
        <authorList>
            <person name="Martin F."/>
            <person name="Aerts A."/>
            <person name="Ahren D."/>
            <person name="Brun A."/>
            <person name="Danchin E.G.J."/>
            <person name="Duchaussoy F."/>
            <person name="Gibon J."/>
            <person name="Kohler A."/>
            <person name="Lindquist E."/>
            <person name="Pereda V."/>
            <person name="Salamov A."/>
            <person name="Shapiro H.J."/>
            <person name="Wuyts J."/>
            <person name="Blaudez D."/>
            <person name="Buee M."/>
            <person name="Brokstein P."/>
            <person name="Canbaeck B."/>
            <person name="Cohen D."/>
            <person name="Courty P.E."/>
            <person name="Coutinho P.M."/>
            <person name="Delaruelle C."/>
            <person name="Detter J.C."/>
            <person name="Deveau A."/>
            <person name="DiFazio S."/>
            <person name="Duplessis S."/>
            <person name="Fraissinet-Tachet L."/>
            <person name="Lucic E."/>
            <person name="Frey-Klett P."/>
            <person name="Fourrey C."/>
            <person name="Feussner I."/>
            <person name="Gay G."/>
            <person name="Grimwood J."/>
            <person name="Hoegger P.J."/>
            <person name="Jain P."/>
            <person name="Kilaru S."/>
            <person name="Labbe J."/>
            <person name="Lin Y.C."/>
            <person name="Legue V."/>
            <person name="Le Tacon F."/>
            <person name="Marmeisse R."/>
            <person name="Melayah D."/>
            <person name="Montanini B."/>
            <person name="Muratet M."/>
            <person name="Nehls U."/>
            <person name="Niculita-Hirzel H."/>
            <person name="Oudot-Le Secq M.P."/>
            <person name="Peter M."/>
            <person name="Quesneville H."/>
            <person name="Rajashekar B."/>
            <person name="Reich M."/>
            <person name="Rouhier N."/>
            <person name="Schmutz J."/>
            <person name="Yin T."/>
            <person name="Chalot M."/>
            <person name="Henrissat B."/>
            <person name="Kuees U."/>
            <person name="Lucas S."/>
            <person name="Van de Peer Y."/>
            <person name="Podila G.K."/>
            <person name="Polle A."/>
            <person name="Pukkila P.J."/>
            <person name="Richardson P.M."/>
            <person name="Rouze P."/>
            <person name="Sanders I.R."/>
            <person name="Stajich J.E."/>
            <person name="Tunlid A."/>
            <person name="Tuskan G."/>
            <person name="Grigoriev I.V."/>
        </authorList>
    </citation>
    <scope>NUCLEOTIDE SEQUENCE [LARGE SCALE GENOMIC DNA]</scope>
    <source>
        <strain evidence="2">S238N-H82 / ATCC MYA-4686</strain>
    </source>
</reference>
<dbReference type="GeneID" id="6076097"/>
<protein>
    <submittedName>
        <fullName evidence="1">Predicted protein</fullName>
    </submittedName>
</protein>
<proteinExistence type="predicted"/>
<evidence type="ECO:0000313" key="1">
    <source>
        <dbReference type="EMBL" id="EDR08956.1"/>
    </source>
</evidence>
<dbReference type="KEGG" id="lbc:LACBIDRAFT_296581"/>